<dbReference type="BioCyc" id="SCEL448385:SCE_RS10785-MONOMER"/>
<dbReference type="STRING" id="448385.sce2096"/>
<dbReference type="OrthoDB" id="675629at2"/>
<dbReference type="KEGG" id="scl:sce2096"/>
<gene>
    <name evidence="1" type="ordered locus">sce2096</name>
</gene>
<dbReference type="EMBL" id="AM746676">
    <property type="protein sequence ID" value="CAN92255.1"/>
    <property type="molecule type" value="Genomic_DNA"/>
</dbReference>
<sequence length="107" mass="10710">MPGPVLHVGATVLCVHGGQAQATSPNPRVRVGGQPVVTQPGPHAIAGCAFPPPPQATGPCVTAMWVTGATRVRAGGMPLLLQDSQAVCAPTGTGLSVVASQMRVRAQ</sequence>
<accession>A9FVA8</accession>
<evidence type="ECO:0008006" key="3">
    <source>
        <dbReference type="Google" id="ProtNLM"/>
    </source>
</evidence>
<dbReference type="RefSeq" id="WP_012234731.1">
    <property type="nucleotide sequence ID" value="NC_010162.1"/>
</dbReference>
<protein>
    <recommendedName>
        <fullName evidence="3">DUF4280 domain-containing protein</fullName>
    </recommendedName>
</protein>
<name>A9FVA8_SORC5</name>
<dbReference type="AlphaFoldDB" id="A9FVA8"/>
<dbReference type="Proteomes" id="UP000002139">
    <property type="component" value="Chromosome"/>
</dbReference>
<dbReference type="eggNOG" id="ENOG5032RYY">
    <property type="taxonomic scope" value="Bacteria"/>
</dbReference>
<dbReference type="HOGENOM" id="CLU_168334_0_0_7"/>
<proteinExistence type="predicted"/>
<evidence type="ECO:0000313" key="2">
    <source>
        <dbReference type="Proteomes" id="UP000002139"/>
    </source>
</evidence>
<organism evidence="1 2">
    <name type="scientific">Sorangium cellulosum (strain So ce56)</name>
    <name type="common">Polyangium cellulosum (strain So ce56)</name>
    <dbReference type="NCBI Taxonomy" id="448385"/>
    <lineage>
        <taxon>Bacteria</taxon>
        <taxon>Pseudomonadati</taxon>
        <taxon>Myxococcota</taxon>
        <taxon>Polyangia</taxon>
        <taxon>Polyangiales</taxon>
        <taxon>Polyangiaceae</taxon>
        <taxon>Sorangium</taxon>
    </lineage>
</organism>
<reference evidence="1 2" key="1">
    <citation type="journal article" date="2007" name="Nat. Biotechnol.">
        <title>Complete genome sequence of the myxobacterium Sorangium cellulosum.</title>
        <authorList>
            <person name="Schneiker S."/>
            <person name="Perlova O."/>
            <person name="Kaiser O."/>
            <person name="Gerth K."/>
            <person name="Alici A."/>
            <person name="Altmeyer M.O."/>
            <person name="Bartels D."/>
            <person name="Bekel T."/>
            <person name="Beyer S."/>
            <person name="Bode E."/>
            <person name="Bode H.B."/>
            <person name="Bolten C.J."/>
            <person name="Choudhuri J.V."/>
            <person name="Doss S."/>
            <person name="Elnakady Y.A."/>
            <person name="Frank B."/>
            <person name="Gaigalat L."/>
            <person name="Goesmann A."/>
            <person name="Groeger C."/>
            <person name="Gross F."/>
            <person name="Jelsbak L."/>
            <person name="Jelsbak L."/>
            <person name="Kalinowski J."/>
            <person name="Kegler C."/>
            <person name="Knauber T."/>
            <person name="Konietzny S."/>
            <person name="Kopp M."/>
            <person name="Krause L."/>
            <person name="Krug D."/>
            <person name="Linke B."/>
            <person name="Mahmud T."/>
            <person name="Martinez-Arias R."/>
            <person name="McHardy A.C."/>
            <person name="Merai M."/>
            <person name="Meyer F."/>
            <person name="Mormann S."/>
            <person name="Munoz-Dorado J."/>
            <person name="Perez J."/>
            <person name="Pradella S."/>
            <person name="Rachid S."/>
            <person name="Raddatz G."/>
            <person name="Rosenau F."/>
            <person name="Rueckert C."/>
            <person name="Sasse F."/>
            <person name="Scharfe M."/>
            <person name="Schuster S.C."/>
            <person name="Suen G."/>
            <person name="Treuner-Lange A."/>
            <person name="Velicer G.J."/>
            <person name="Vorholter F.-J."/>
            <person name="Weissman K.J."/>
            <person name="Welch R.D."/>
            <person name="Wenzel S.C."/>
            <person name="Whitworth D.E."/>
            <person name="Wilhelm S."/>
            <person name="Wittmann C."/>
            <person name="Bloecker H."/>
            <person name="Puehler A."/>
            <person name="Mueller R."/>
        </authorList>
    </citation>
    <scope>NUCLEOTIDE SEQUENCE [LARGE SCALE GENOMIC DNA]</scope>
    <source>
        <strain evidence="2">So ce56</strain>
    </source>
</reference>
<keyword evidence="2" id="KW-1185">Reference proteome</keyword>
<evidence type="ECO:0000313" key="1">
    <source>
        <dbReference type="EMBL" id="CAN92255.1"/>
    </source>
</evidence>